<proteinExistence type="predicted"/>
<dbReference type="EMBL" id="JQFK01001235">
    <property type="protein sequence ID" value="KGK34836.1"/>
    <property type="molecule type" value="Genomic_DNA"/>
</dbReference>
<dbReference type="Proteomes" id="UP000029867">
    <property type="component" value="Unassembled WGS sequence"/>
</dbReference>
<accession>A0A099NSH5</accession>
<gene>
    <name evidence="3" type="ORF">JL09_g6015</name>
</gene>
<dbReference type="HOGENOM" id="CLU_1582353_0_0_1"/>
<evidence type="ECO:0000256" key="1">
    <source>
        <dbReference type="SAM" id="MobiDB-lite"/>
    </source>
</evidence>
<evidence type="ECO:0000256" key="2">
    <source>
        <dbReference type="SAM" id="Phobius"/>
    </source>
</evidence>
<evidence type="ECO:0000313" key="4">
    <source>
        <dbReference type="Proteomes" id="UP000029867"/>
    </source>
</evidence>
<organism evidence="3 4">
    <name type="scientific">Pichia kudriavzevii</name>
    <name type="common">Yeast</name>
    <name type="synonym">Issatchenkia orientalis</name>
    <dbReference type="NCBI Taxonomy" id="4909"/>
    <lineage>
        <taxon>Eukaryota</taxon>
        <taxon>Fungi</taxon>
        <taxon>Dikarya</taxon>
        <taxon>Ascomycota</taxon>
        <taxon>Saccharomycotina</taxon>
        <taxon>Pichiomycetes</taxon>
        <taxon>Pichiales</taxon>
        <taxon>Pichiaceae</taxon>
        <taxon>Pichia</taxon>
    </lineage>
</organism>
<feature type="non-terminal residue" evidence="3">
    <location>
        <position position="1"/>
    </location>
</feature>
<name>A0A099NSH5_PICKU</name>
<keyword evidence="2" id="KW-0472">Membrane</keyword>
<sequence>EPVDDAPDALDAPDEPADGPADEPGLDEPADDAPDAESVVDVVRLYVALLDENVFGLLVVGLIADVGGLVVGVVWDETLLELVDSLFRGLVEEFTTTDDELLYTVVSEETTEKCEDSFERVDDILGVVCLDWVEVIDSDVVVPVLEVEKLDDFVPSFEVDAEVEDSLEMPVDVVNMDDEELSEVSVEASEVVVLSVGVTLELVGSL</sequence>
<protein>
    <submittedName>
        <fullName evidence="3">Uncharacterized protein</fullName>
    </submittedName>
</protein>
<keyword evidence="2" id="KW-1133">Transmembrane helix</keyword>
<dbReference type="AlphaFoldDB" id="A0A099NSH5"/>
<evidence type="ECO:0000313" key="3">
    <source>
        <dbReference type="EMBL" id="KGK34836.1"/>
    </source>
</evidence>
<comment type="caution">
    <text evidence="3">The sequence shown here is derived from an EMBL/GenBank/DDBJ whole genome shotgun (WGS) entry which is preliminary data.</text>
</comment>
<feature type="region of interest" description="Disordered" evidence="1">
    <location>
        <begin position="1"/>
        <end position="34"/>
    </location>
</feature>
<keyword evidence="2" id="KW-0812">Transmembrane</keyword>
<feature type="transmembrane region" description="Helical" evidence="2">
    <location>
        <begin position="54"/>
        <end position="75"/>
    </location>
</feature>
<reference evidence="4" key="1">
    <citation type="journal article" date="2014" name="Microb. Cell Fact.">
        <title>Exploiting Issatchenkia orientalis SD108 for succinic acid production.</title>
        <authorList>
            <person name="Xiao H."/>
            <person name="Shao Z."/>
            <person name="Jiang Y."/>
            <person name="Dole S."/>
            <person name="Zhao H."/>
        </authorList>
    </citation>
    <scope>NUCLEOTIDE SEQUENCE [LARGE SCALE GENOMIC DNA]</scope>
    <source>
        <strain evidence="4">SD108</strain>
    </source>
</reference>